<evidence type="ECO:0000313" key="6">
    <source>
        <dbReference type="EMBL" id="KAL0635556.1"/>
    </source>
</evidence>
<evidence type="ECO:0000256" key="3">
    <source>
        <dbReference type="PROSITE-ProRule" id="PRU00023"/>
    </source>
</evidence>
<dbReference type="InterPro" id="IPR002110">
    <property type="entry name" value="Ankyrin_rpt"/>
</dbReference>
<feature type="repeat" description="ANK" evidence="3">
    <location>
        <begin position="227"/>
        <end position="263"/>
    </location>
</feature>
<evidence type="ECO:0000313" key="7">
    <source>
        <dbReference type="Proteomes" id="UP001447188"/>
    </source>
</evidence>
<dbReference type="Proteomes" id="UP001447188">
    <property type="component" value="Unassembled WGS sequence"/>
</dbReference>
<feature type="repeat" description="ANK" evidence="3">
    <location>
        <begin position="301"/>
        <end position="326"/>
    </location>
</feature>
<dbReference type="EMBL" id="JBBBZM010000067">
    <property type="protein sequence ID" value="KAL0635556.1"/>
    <property type="molecule type" value="Genomic_DNA"/>
</dbReference>
<sequence length="345" mass="37194">MAQRCGLLNFVRSPPPPPPPPPPEICKSSFALEWETTVCPPPRDLEPGTAPNMPPPPPVPAEKAAVVVVVVVEKLCPTAPISLPDIPPELLLLVAEFLTAPRDLLSLVLTCRHLNTFITPTLHTLALRTHSLGWAARKGFEPLVRLLLDKGIAVDSRPNTYSKTALHHASGEGHTPIVQLLLDRGASINIQGASGQTALHFAALNGRESAVRVLLAHGANAAIRNTAGLTPLLLAVRYVGGGDGETLFEMLLDAGAHVDAQERYSGWTALHWAVLKGREETVKLLLRKGASIRVVTTARGVKETPVHWALKKGDEEMVVLLLEMGSKEGQRRIVERENALREVVG</sequence>
<dbReference type="PANTHER" id="PTHR24198:SF165">
    <property type="entry name" value="ANKYRIN REPEAT-CONTAINING PROTEIN-RELATED"/>
    <property type="match status" value="1"/>
</dbReference>
<dbReference type="PROSITE" id="PS50297">
    <property type="entry name" value="ANK_REP_REGION"/>
    <property type="match status" value="4"/>
</dbReference>
<dbReference type="SUPFAM" id="SSF48403">
    <property type="entry name" value="Ankyrin repeat"/>
    <property type="match status" value="1"/>
</dbReference>
<feature type="compositionally biased region" description="Pro residues" evidence="4">
    <location>
        <begin position="13"/>
        <end position="24"/>
    </location>
</feature>
<feature type="repeat" description="ANK" evidence="3">
    <location>
        <begin position="194"/>
        <end position="226"/>
    </location>
</feature>
<dbReference type="InterPro" id="IPR036770">
    <property type="entry name" value="Ankyrin_rpt-contain_sf"/>
</dbReference>
<reference evidence="6 7" key="1">
    <citation type="submission" date="2024-02" db="EMBL/GenBank/DDBJ databases">
        <title>Discinaceae phylogenomics.</title>
        <authorList>
            <person name="Dirks A.C."/>
            <person name="James T.Y."/>
        </authorList>
    </citation>
    <scope>NUCLEOTIDE SEQUENCE [LARGE SCALE GENOMIC DNA]</scope>
    <source>
        <strain evidence="6 7">ACD0624</strain>
    </source>
</reference>
<dbReference type="InterPro" id="IPR036047">
    <property type="entry name" value="F-box-like_dom_sf"/>
</dbReference>
<dbReference type="SUPFAM" id="SSF81383">
    <property type="entry name" value="F-box domain"/>
    <property type="match status" value="1"/>
</dbReference>
<dbReference type="PANTHER" id="PTHR24198">
    <property type="entry name" value="ANKYRIN REPEAT AND PROTEIN KINASE DOMAIN-CONTAINING PROTEIN"/>
    <property type="match status" value="1"/>
</dbReference>
<feature type="repeat" description="ANK" evidence="3">
    <location>
        <begin position="265"/>
        <end position="297"/>
    </location>
</feature>
<dbReference type="PROSITE" id="PS50088">
    <property type="entry name" value="ANK_REPEAT"/>
    <property type="match status" value="5"/>
</dbReference>
<accession>A0ABR3GI08</accession>
<dbReference type="SMART" id="SM00248">
    <property type="entry name" value="ANK"/>
    <property type="match status" value="6"/>
</dbReference>
<protein>
    <recommendedName>
        <fullName evidence="5">F-box domain-containing protein</fullName>
    </recommendedName>
</protein>
<dbReference type="CDD" id="cd09917">
    <property type="entry name" value="F-box_SF"/>
    <property type="match status" value="1"/>
</dbReference>
<dbReference type="InterPro" id="IPR001810">
    <property type="entry name" value="F-box_dom"/>
</dbReference>
<evidence type="ECO:0000256" key="1">
    <source>
        <dbReference type="ARBA" id="ARBA00022737"/>
    </source>
</evidence>
<keyword evidence="2 3" id="KW-0040">ANK repeat</keyword>
<evidence type="ECO:0000259" key="5">
    <source>
        <dbReference type="Pfam" id="PF12937"/>
    </source>
</evidence>
<dbReference type="Gene3D" id="1.25.40.20">
    <property type="entry name" value="Ankyrin repeat-containing domain"/>
    <property type="match status" value="2"/>
</dbReference>
<keyword evidence="7" id="KW-1185">Reference proteome</keyword>
<dbReference type="Pfam" id="PF12937">
    <property type="entry name" value="F-box-like"/>
    <property type="match status" value="1"/>
</dbReference>
<evidence type="ECO:0000256" key="4">
    <source>
        <dbReference type="SAM" id="MobiDB-lite"/>
    </source>
</evidence>
<dbReference type="Pfam" id="PF12796">
    <property type="entry name" value="Ank_2"/>
    <property type="match status" value="2"/>
</dbReference>
<dbReference type="PRINTS" id="PR01415">
    <property type="entry name" value="ANKYRIN"/>
</dbReference>
<comment type="caution">
    <text evidence="6">The sequence shown here is derived from an EMBL/GenBank/DDBJ whole genome shotgun (WGS) entry which is preliminary data.</text>
</comment>
<keyword evidence="1" id="KW-0677">Repeat</keyword>
<feature type="domain" description="F-box" evidence="5">
    <location>
        <begin position="84"/>
        <end position="118"/>
    </location>
</feature>
<proteinExistence type="predicted"/>
<name>A0ABR3GI08_9PEZI</name>
<feature type="region of interest" description="Disordered" evidence="4">
    <location>
        <begin position="1"/>
        <end position="26"/>
    </location>
</feature>
<feature type="repeat" description="ANK" evidence="3">
    <location>
        <begin position="161"/>
        <end position="193"/>
    </location>
</feature>
<evidence type="ECO:0000256" key="2">
    <source>
        <dbReference type="ARBA" id="ARBA00023043"/>
    </source>
</evidence>
<dbReference type="Pfam" id="PF00023">
    <property type="entry name" value="Ank"/>
    <property type="match status" value="1"/>
</dbReference>
<gene>
    <name evidence="6" type="ORF">Q9L58_005487</name>
</gene>
<organism evidence="6 7">
    <name type="scientific">Discina gigas</name>
    <dbReference type="NCBI Taxonomy" id="1032678"/>
    <lineage>
        <taxon>Eukaryota</taxon>
        <taxon>Fungi</taxon>
        <taxon>Dikarya</taxon>
        <taxon>Ascomycota</taxon>
        <taxon>Pezizomycotina</taxon>
        <taxon>Pezizomycetes</taxon>
        <taxon>Pezizales</taxon>
        <taxon>Discinaceae</taxon>
        <taxon>Discina</taxon>
    </lineage>
</organism>